<sequence length="354" mass="38163">MSDYLQEWAKDPSKAGTLPNAAFEPGYPHDGVGAVVVVRGVLYFKGGFSRAGRAAIVQCFDRYRAALDAPLKWYFQEGKRAVKFEKAPPLESVASRLDEDETFTFAFTDAATSREAGARHFSALTLEKWQAAMGTRGLDVITFSVPISVVKSNPNLVPELFVEFAGKLGAVHGHAGYAVNLPPTARDENEGSEYYFSRTLGPGLDVGNPSRSTFRDLLDKLKTVDWLVALGPEMVEKLGGQRAISLPPDWYRTTPYGDGGLVIRAGVLPRAGTEDVAKGADAALPPAYIALNAELKRVIAESVGSLQNGTATGDAPVYNTETSSNEWLHRFDVSADDLLEAQAAVLKTPRLPSA</sequence>
<dbReference type="EMBL" id="LNJQ01000004">
    <property type="protein sequence ID" value="KWZ38286.1"/>
    <property type="molecule type" value="Genomic_DNA"/>
</dbReference>
<protein>
    <recommendedName>
        <fullName evidence="3">DUF3396 domain-containing protein</fullName>
    </recommendedName>
</protein>
<dbReference type="Proteomes" id="UP000070255">
    <property type="component" value="Unassembled WGS sequence"/>
</dbReference>
<dbReference type="RefSeq" id="WP_060822837.1">
    <property type="nucleotide sequence ID" value="NZ_LNJQ01000004.1"/>
</dbReference>
<evidence type="ECO:0000313" key="1">
    <source>
        <dbReference type="EMBL" id="KWZ38286.1"/>
    </source>
</evidence>
<evidence type="ECO:0008006" key="3">
    <source>
        <dbReference type="Google" id="ProtNLM"/>
    </source>
</evidence>
<comment type="caution">
    <text evidence="1">The sequence shown here is derived from an EMBL/GenBank/DDBJ whole genome shotgun (WGS) entry which is preliminary data.</text>
</comment>
<name>A0ABR5T4Z3_9BURK</name>
<organism evidence="1 2">
    <name type="scientific">Burkholderia savannae</name>
    <dbReference type="NCBI Taxonomy" id="1637837"/>
    <lineage>
        <taxon>Bacteria</taxon>
        <taxon>Pseudomonadati</taxon>
        <taxon>Pseudomonadota</taxon>
        <taxon>Betaproteobacteria</taxon>
        <taxon>Burkholderiales</taxon>
        <taxon>Burkholderiaceae</taxon>
        <taxon>Burkholderia</taxon>
        <taxon>pseudomallei group</taxon>
    </lineage>
</organism>
<keyword evidence="2" id="KW-1185">Reference proteome</keyword>
<accession>A0ABR5T4Z3</accession>
<gene>
    <name evidence="1" type="ORF">WS72_25810</name>
</gene>
<dbReference type="Pfam" id="PF11876">
    <property type="entry name" value="TsiV"/>
    <property type="match status" value="1"/>
</dbReference>
<dbReference type="InterPro" id="IPR021815">
    <property type="entry name" value="TsiV"/>
</dbReference>
<evidence type="ECO:0000313" key="2">
    <source>
        <dbReference type="Proteomes" id="UP000070255"/>
    </source>
</evidence>
<proteinExistence type="predicted"/>
<reference evidence="1 2" key="1">
    <citation type="submission" date="2015-11" db="EMBL/GenBank/DDBJ databases">
        <authorList>
            <person name="Sahl J."/>
            <person name="Wagner D."/>
            <person name="Keim P."/>
        </authorList>
    </citation>
    <scope>NUCLEOTIDE SEQUENCE [LARGE SCALE GENOMIC DNA]</scope>
    <source>
        <strain evidence="1 2">BDU18</strain>
    </source>
</reference>